<dbReference type="SUPFAM" id="SSF48452">
    <property type="entry name" value="TPR-like"/>
    <property type="match status" value="1"/>
</dbReference>
<gene>
    <name evidence="1" type="ORF">NX780_20545</name>
</gene>
<comment type="caution">
    <text evidence="1">The sequence shown here is derived from an EMBL/GenBank/DDBJ whole genome shotgun (WGS) entry which is preliminary data.</text>
</comment>
<organism evidence="1 2">
    <name type="scientific">Massilia agri</name>
    <dbReference type="NCBI Taxonomy" id="1886785"/>
    <lineage>
        <taxon>Bacteria</taxon>
        <taxon>Pseudomonadati</taxon>
        <taxon>Pseudomonadota</taxon>
        <taxon>Betaproteobacteria</taxon>
        <taxon>Burkholderiales</taxon>
        <taxon>Oxalobacteraceae</taxon>
        <taxon>Telluria group</taxon>
        <taxon>Massilia</taxon>
    </lineage>
</organism>
<protein>
    <recommendedName>
        <fullName evidence="3">Tetratricopeptide repeat protein</fullName>
    </recommendedName>
</protein>
<dbReference type="Proteomes" id="UP001206572">
    <property type="component" value="Unassembled WGS sequence"/>
</dbReference>
<name>A0ABT2AR66_9BURK</name>
<keyword evidence="2" id="KW-1185">Reference proteome</keyword>
<dbReference type="EMBL" id="JANUHA010000018">
    <property type="protein sequence ID" value="MCS0598736.1"/>
    <property type="molecule type" value="Genomic_DNA"/>
</dbReference>
<dbReference type="Gene3D" id="1.25.40.10">
    <property type="entry name" value="Tetratricopeptide repeat domain"/>
    <property type="match status" value="1"/>
</dbReference>
<dbReference type="InterPro" id="IPR011990">
    <property type="entry name" value="TPR-like_helical_dom_sf"/>
</dbReference>
<evidence type="ECO:0000313" key="1">
    <source>
        <dbReference type="EMBL" id="MCS0598736.1"/>
    </source>
</evidence>
<accession>A0ABT2AR66</accession>
<evidence type="ECO:0000313" key="2">
    <source>
        <dbReference type="Proteomes" id="UP001206572"/>
    </source>
</evidence>
<proteinExistence type="predicted"/>
<reference evidence="1 2" key="1">
    <citation type="submission" date="2022-08" db="EMBL/GenBank/DDBJ databases">
        <title>Reclassification of Massilia species as members of the genera Telluria, Duganella, Pseudoduganella, Mokoshia gen. nov. and Zemynaea gen. nov. using orthogonal and non-orthogonal genome-based approaches.</title>
        <authorList>
            <person name="Bowman J.P."/>
        </authorList>
    </citation>
    <scope>NUCLEOTIDE SEQUENCE [LARGE SCALE GENOMIC DNA]</scope>
    <source>
        <strain evidence="1 2">JCM 31661</strain>
    </source>
</reference>
<sequence>MTDQARVAILAREAFDQWQAGRHEQARLLYEEALSLADPQHFALAQYHGQYAGVLNALGRHEQACAALETALKTEIAQGYAEGSPPVIVARYFLADQLLRLGHKEAALGTLAPSILHAPTSWLTRFEEACILQALDRRVEARQAAALAIAHAPGPEKAEELRQRLKEILGGSDSEE</sequence>
<evidence type="ECO:0008006" key="3">
    <source>
        <dbReference type="Google" id="ProtNLM"/>
    </source>
</evidence>
<dbReference type="RefSeq" id="WP_258829743.1">
    <property type="nucleotide sequence ID" value="NZ_JANUHA010000018.1"/>
</dbReference>